<organism evidence="1 2">
    <name type="scientific">Salmonella enterica subsp. enterica serovar Infantis str. SARB27</name>
    <dbReference type="NCBI Taxonomy" id="596155"/>
    <lineage>
        <taxon>Bacteria</taxon>
        <taxon>Pseudomonadati</taxon>
        <taxon>Pseudomonadota</taxon>
        <taxon>Gammaproteobacteria</taxon>
        <taxon>Enterobacterales</taxon>
        <taxon>Enterobacteriaceae</taxon>
        <taxon>Salmonella</taxon>
    </lineage>
</organism>
<name>A0A6C8G666_SALIN</name>
<accession>A0A6C8G666</accession>
<gene>
    <name evidence="1" type="ORF">SEENIN0B_01139</name>
</gene>
<dbReference type="Proteomes" id="UP000004564">
    <property type="component" value="Chromosome"/>
</dbReference>
<comment type="caution">
    <text evidence="1">The sequence shown here is derived from an EMBL/GenBank/DDBJ whole genome shotgun (WGS) entry which is preliminary data.</text>
</comment>
<reference evidence="1 2" key="1">
    <citation type="submission" date="2011-09" db="EMBL/GenBank/DDBJ databases">
        <authorList>
            <person name="McClelland M."/>
            <person name="Clifton S."/>
            <person name="Porwollik S."/>
            <person name="Cheng P."/>
            <person name="Wollam A."/>
            <person name="Wang C."/>
            <person name="Pepin K."/>
            <person name="Bhonagiri V."/>
            <person name="Fulton R."/>
            <person name="Fulton L.F."/>
            <person name="Delehaunty K."/>
            <person name="Fronick C."/>
            <person name="O'Laughlin M."/>
            <person name="Godfrey J."/>
            <person name="Waligorski J."/>
            <person name="Appelbaum E."/>
            <person name="Farmer C."/>
            <person name="Strong C."/>
            <person name="Tomlinson C."/>
            <person name="Hou S."/>
            <person name="Minx P."/>
            <person name="Warren W."/>
            <person name="Wilson R.K."/>
        </authorList>
    </citation>
    <scope>NUCLEOTIDE SEQUENCE [LARGE SCALE GENOMIC DNA]</scope>
    <source>
        <strain evidence="2">SARB 27</strain>
    </source>
</reference>
<sequence length="43" mass="4985">MSVARINKRNVEQWLKTFPGALNNTGDIPVIKRKRTEQELMSN</sequence>
<dbReference type="EMBL" id="AFYI01000002">
    <property type="protein sequence ID" value="EHB41288.1"/>
    <property type="molecule type" value="Genomic_DNA"/>
</dbReference>
<proteinExistence type="predicted"/>
<protein>
    <submittedName>
        <fullName evidence="1">Uncharacterized protein</fullName>
    </submittedName>
</protein>
<evidence type="ECO:0000313" key="1">
    <source>
        <dbReference type="EMBL" id="EHB41288.1"/>
    </source>
</evidence>
<evidence type="ECO:0000313" key="2">
    <source>
        <dbReference type="Proteomes" id="UP000004564"/>
    </source>
</evidence>
<dbReference type="AlphaFoldDB" id="A0A6C8G666"/>